<dbReference type="Gene3D" id="1.10.1740.110">
    <property type="match status" value="1"/>
</dbReference>
<dbReference type="GO" id="GO:0009092">
    <property type="term" value="P:homoserine metabolic process"/>
    <property type="evidence" value="ECO:0007669"/>
    <property type="project" value="TreeGrafter"/>
</dbReference>
<comment type="pathway">
    <text evidence="7">Amino-acid biosynthesis; L-methionine biosynthesis via de novo pathway; O-acetyl-L-homoserine from L-homoserine: step 1/1.</text>
</comment>
<dbReference type="NCBIfam" id="NF001209">
    <property type="entry name" value="PRK00175.1"/>
    <property type="match status" value="1"/>
</dbReference>
<dbReference type="InterPro" id="IPR000073">
    <property type="entry name" value="AB_hydrolase_1"/>
</dbReference>
<keyword evidence="2 7" id="KW-0963">Cytoplasm</keyword>
<evidence type="ECO:0000259" key="9">
    <source>
        <dbReference type="Pfam" id="PF00561"/>
    </source>
</evidence>
<dbReference type="EC" id="2.3.1.31" evidence="7"/>
<dbReference type="NCBIfam" id="TIGR01392">
    <property type="entry name" value="homoserO_Ac_trn"/>
    <property type="match status" value="1"/>
</dbReference>
<dbReference type="EMBL" id="SWLG01000001">
    <property type="protein sequence ID" value="TLS38791.1"/>
    <property type="molecule type" value="Genomic_DNA"/>
</dbReference>
<evidence type="ECO:0000313" key="11">
    <source>
        <dbReference type="Proteomes" id="UP000308230"/>
    </source>
</evidence>
<dbReference type="InterPro" id="IPR029058">
    <property type="entry name" value="AB_hydrolase_fold"/>
</dbReference>
<evidence type="ECO:0000256" key="1">
    <source>
        <dbReference type="ARBA" id="ARBA00011738"/>
    </source>
</evidence>
<dbReference type="Pfam" id="PF00561">
    <property type="entry name" value="Abhydrolase_1"/>
    <property type="match status" value="1"/>
</dbReference>
<comment type="function">
    <text evidence="7">Transfers an acetyl group from acetyl-CoA to L-homoserine, forming acetyl-L-homoserine.</text>
</comment>
<organism evidence="10 11">
    <name type="scientific">Exobacillus caeni</name>
    <dbReference type="NCBI Taxonomy" id="2574798"/>
    <lineage>
        <taxon>Bacteria</taxon>
        <taxon>Bacillati</taxon>
        <taxon>Bacillota</taxon>
        <taxon>Bacilli</taxon>
        <taxon>Bacillales</taxon>
        <taxon>Guptibacillaceae</taxon>
        <taxon>Exobacillus</taxon>
    </lineage>
</organism>
<evidence type="ECO:0000256" key="4">
    <source>
        <dbReference type="ARBA" id="ARBA00022679"/>
    </source>
</evidence>
<protein>
    <recommendedName>
        <fullName evidence="7">Homoserine O-acetyltransferase</fullName>
        <shortName evidence="7">HAT</shortName>
        <ecNumber evidence="7">2.3.1.31</ecNumber>
    </recommendedName>
    <alternativeName>
        <fullName evidence="7">Homoserine transacetylase</fullName>
        <shortName evidence="7">HTA</shortName>
    </alternativeName>
</protein>
<feature type="active site" description="Nucleophile" evidence="7 8">
    <location>
        <position position="145"/>
    </location>
</feature>
<keyword evidence="11" id="KW-1185">Reference proteome</keyword>
<comment type="catalytic activity">
    <reaction evidence="7">
        <text>L-homoserine + acetyl-CoA = O-acetyl-L-homoserine + CoA</text>
        <dbReference type="Rhea" id="RHEA:13701"/>
        <dbReference type="ChEBI" id="CHEBI:57287"/>
        <dbReference type="ChEBI" id="CHEBI:57288"/>
        <dbReference type="ChEBI" id="CHEBI:57476"/>
        <dbReference type="ChEBI" id="CHEBI:57716"/>
        <dbReference type="EC" id="2.3.1.31"/>
    </reaction>
</comment>
<dbReference type="HAMAP" id="MF_00296">
    <property type="entry name" value="MetX_acyltransf"/>
    <property type="match status" value="1"/>
</dbReference>
<dbReference type="PIRSF" id="PIRSF000443">
    <property type="entry name" value="Homoser_Ac_trans"/>
    <property type="match status" value="1"/>
</dbReference>
<keyword evidence="6 7" id="KW-0012">Acyltransferase</keyword>
<sequence length="365" mass="40798">MNIKEKSEVEHGKVLIGDLLLESGKSLSNVELAYERTGVENAPAILVCHALTGNQVTVGDKQENGWWSEFIGPGKYVDTNNYKVITFNVLGGCNGSTGPLSVNPETGKPYQAAFPFLTVRDMVKAQYLALRELGIEHLAGVIGGSLGGMQVLEWGVLYPDFMDVLFPLASTPAFSDYAIAYNAIARQAIISDPKWNNGNYSADFQPEAGLSIARMIGMISYRSDDLFNQRFSRKQQSPVGLAHNETAFEIESYLHYQGKKLTKRFDANSYLYLLKAMDSHDIGRDRGGWEAALYAIRAPIVAIGYKGDLLYPPHQLRKMIDEYRRIGKEGDFYEVDTRFGHDGFLVEFEKWGFIVRNKLKQVSPL</sequence>
<dbReference type="SUPFAM" id="SSF53474">
    <property type="entry name" value="alpha/beta-Hydrolases"/>
    <property type="match status" value="1"/>
</dbReference>
<dbReference type="GO" id="GO:0009086">
    <property type="term" value="P:methionine biosynthetic process"/>
    <property type="evidence" value="ECO:0007669"/>
    <property type="project" value="UniProtKB-UniRule"/>
</dbReference>
<accession>A0A5R9F6Y1</accession>
<evidence type="ECO:0000256" key="2">
    <source>
        <dbReference type="ARBA" id="ARBA00022490"/>
    </source>
</evidence>
<gene>
    <name evidence="7" type="primary">metXA</name>
    <name evidence="10" type="ORF">FCL54_00285</name>
</gene>
<feature type="domain" description="AB hydrolase-1" evidence="9">
    <location>
        <begin position="43"/>
        <end position="346"/>
    </location>
</feature>
<dbReference type="PANTHER" id="PTHR32268:SF11">
    <property type="entry name" value="HOMOSERINE O-ACETYLTRANSFERASE"/>
    <property type="match status" value="1"/>
</dbReference>
<proteinExistence type="inferred from homology"/>
<dbReference type="FunFam" id="1.10.1740.110:FF:000001">
    <property type="entry name" value="Homoserine O-acetyltransferase"/>
    <property type="match status" value="1"/>
</dbReference>
<feature type="binding site" evidence="7">
    <location>
        <position position="342"/>
    </location>
    <ligand>
        <name>substrate</name>
    </ligand>
</feature>
<keyword evidence="3 7" id="KW-0028">Amino-acid biosynthesis</keyword>
<comment type="caution">
    <text evidence="10">The sequence shown here is derived from an EMBL/GenBank/DDBJ whole genome shotgun (WGS) entry which is preliminary data.</text>
</comment>
<evidence type="ECO:0000256" key="7">
    <source>
        <dbReference type="HAMAP-Rule" id="MF_00296"/>
    </source>
</evidence>
<feature type="binding site" evidence="7">
    <location>
        <position position="214"/>
    </location>
    <ligand>
        <name>substrate</name>
    </ligand>
</feature>
<reference evidence="10 11" key="1">
    <citation type="submission" date="2019-04" db="EMBL/GenBank/DDBJ databases">
        <title>Bacillus caeni sp. nov., a bacterium isolated from mangrove sediment.</title>
        <authorList>
            <person name="Huang H."/>
            <person name="Mo K."/>
            <person name="Hu Y."/>
        </authorList>
    </citation>
    <scope>NUCLEOTIDE SEQUENCE [LARGE SCALE GENOMIC DNA]</scope>
    <source>
        <strain evidence="10 11">HB172195</strain>
    </source>
</reference>
<dbReference type="GO" id="GO:0004414">
    <property type="term" value="F:homoserine O-acetyltransferase activity"/>
    <property type="evidence" value="ECO:0007669"/>
    <property type="project" value="UniProtKB-UniRule"/>
</dbReference>
<dbReference type="Proteomes" id="UP000308230">
    <property type="component" value="Unassembled WGS sequence"/>
</dbReference>
<keyword evidence="4 7" id="KW-0808">Transferase</keyword>
<evidence type="ECO:0000256" key="3">
    <source>
        <dbReference type="ARBA" id="ARBA00022605"/>
    </source>
</evidence>
<comment type="subcellular location">
    <subcellularLocation>
        <location evidence="7">Cytoplasm</location>
    </subcellularLocation>
</comment>
<dbReference type="RefSeq" id="WP_138121993.1">
    <property type="nucleotide sequence ID" value="NZ_SWLG01000001.1"/>
</dbReference>
<evidence type="ECO:0000256" key="5">
    <source>
        <dbReference type="ARBA" id="ARBA00023167"/>
    </source>
</evidence>
<dbReference type="PANTHER" id="PTHR32268">
    <property type="entry name" value="HOMOSERINE O-ACETYLTRANSFERASE"/>
    <property type="match status" value="1"/>
</dbReference>
<dbReference type="Gene3D" id="3.40.50.1820">
    <property type="entry name" value="alpha/beta hydrolase"/>
    <property type="match status" value="1"/>
</dbReference>
<evidence type="ECO:0000313" key="10">
    <source>
        <dbReference type="EMBL" id="TLS38791.1"/>
    </source>
</evidence>
<dbReference type="InterPro" id="IPR008220">
    <property type="entry name" value="HAT_MetX-like"/>
</dbReference>
<comment type="subunit">
    <text evidence="1 7">Homodimer.</text>
</comment>
<name>A0A5R9F6Y1_9BACL</name>
<evidence type="ECO:0000256" key="6">
    <source>
        <dbReference type="ARBA" id="ARBA00023315"/>
    </source>
</evidence>
<dbReference type="OrthoDB" id="9800754at2"/>
<dbReference type="GO" id="GO:0005737">
    <property type="term" value="C:cytoplasm"/>
    <property type="evidence" value="ECO:0007669"/>
    <property type="project" value="UniProtKB-SubCell"/>
</dbReference>
<dbReference type="AlphaFoldDB" id="A0A5R9F6Y1"/>
<comment type="caution">
    <text evidence="7">Lacks conserved residue(s) required for the propagation of feature annotation.</text>
</comment>
<feature type="active site" evidence="7 8">
    <location>
        <position position="308"/>
    </location>
</feature>
<comment type="similarity">
    <text evidence="7">Belongs to the AB hydrolase superfamily. MetX family.</text>
</comment>
<evidence type="ECO:0000256" key="8">
    <source>
        <dbReference type="PIRSR" id="PIRSR000443-1"/>
    </source>
</evidence>
<dbReference type="UniPathway" id="UPA00051">
    <property type="reaction ID" value="UER00074"/>
</dbReference>
<keyword evidence="5 7" id="KW-0486">Methionine biosynthesis</keyword>
<feature type="active site" evidence="7 8">
    <location>
        <position position="341"/>
    </location>
</feature>